<evidence type="ECO:0000313" key="2">
    <source>
        <dbReference type="EMBL" id="DAZ95201.1"/>
    </source>
</evidence>
<comment type="caution">
    <text evidence="2">The sequence shown here is derived from an EMBL/GenBank/DDBJ whole genome shotgun (WGS) entry which is preliminary data.</text>
</comment>
<dbReference type="Proteomes" id="UP001146120">
    <property type="component" value="Unassembled WGS sequence"/>
</dbReference>
<organism evidence="2 3">
    <name type="scientific">Lagenidium giganteum</name>
    <dbReference type="NCBI Taxonomy" id="4803"/>
    <lineage>
        <taxon>Eukaryota</taxon>
        <taxon>Sar</taxon>
        <taxon>Stramenopiles</taxon>
        <taxon>Oomycota</taxon>
        <taxon>Peronosporomycetes</taxon>
        <taxon>Pythiales</taxon>
        <taxon>Pythiaceae</taxon>
    </lineage>
</organism>
<feature type="region of interest" description="Disordered" evidence="1">
    <location>
        <begin position="706"/>
        <end position="774"/>
    </location>
</feature>
<feature type="region of interest" description="Disordered" evidence="1">
    <location>
        <begin position="1"/>
        <end position="33"/>
    </location>
</feature>
<reference evidence="2" key="2">
    <citation type="journal article" date="2023" name="Microbiol Resour">
        <title>Decontamination and Annotation of the Draft Genome Sequence of the Oomycete Lagenidium giganteum ARSEF 373.</title>
        <authorList>
            <person name="Morgan W.R."/>
            <person name="Tartar A."/>
        </authorList>
    </citation>
    <scope>NUCLEOTIDE SEQUENCE</scope>
    <source>
        <strain evidence="2">ARSEF 373</strain>
    </source>
</reference>
<dbReference type="AlphaFoldDB" id="A0AAV2YN15"/>
<proteinExistence type="predicted"/>
<protein>
    <submittedName>
        <fullName evidence="2">Uncharacterized protein</fullName>
    </submittedName>
</protein>
<evidence type="ECO:0000256" key="1">
    <source>
        <dbReference type="SAM" id="MobiDB-lite"/>
    </source>
</evidence>
<evidence type="ECO:0000313" key="3">
    <source>
        <dbReference type="Proteomes" id="UP001146120"/>
    </source>
</evidence>
<feature type="compositionally biased region" description="Basic and acidic residues" evidence="1">
    <location>
        <begin position="706"/>
        <end position="727"/>
    </location>
</feature>
<name>A0AAV2YN15_9STRA</name>
<gene>
    <name evidence="2" type="ORF">N0F65_013046</name>
</gene>
<reference evidence="2" key="1">
    <citation type="submission" date="2022-11" db="EMBL/GenBank/DDBJ databases">
        <authorList>
            <person name="Morgan W.R."/>
            <person name="Tartar A."/>
        </authorList>
    </citation>
    <scope>NUCLEOTIDE SEQUENCE</scope>
    <source>
        <strain evidence="2">ARSEF 373</strain>
    </source>
</reference>
<dbReference type="EMBL" id="DAKRPA010000214">
    <property type="protein sequence ID" value="DAZ95201.1"/>
    <property type="molecule type" value="Genomic_DNA"/>
</dbReference>
<keyword evidence="3" id="KW-1185">Reference proteome</keyword>
<sequence>MPASHADSDGNDNDVLHSSASDDSDAGGGSVASSFDSEVYGDVARAGFTRMYVFMHSKLAPLDKHLDYEDEAAHQSYMKWREDHRRADDKGCGASDGNEEEDSDGDRLARYQLLYGSGKHYFHGDVCLPDSLLASLGEDMDDDDDLGMDGKNTASSAASTIGVDDLPLLLPFFLEQHDELMAVDDVLHFRHELRDVVYQMEEVGEFVVEELVKEKNVARIEQGAKELQWIAADSNPTFFELQTHPATNESMDTAGVLVVVMKIVVRGVLLDVVYAHNSYFVTLRDNVNEIALEDTFIPNGENIRQCQAPLSSCDGEEACSYVLFHCTVSRSGPCFVVRRFKDEDLKQLLLWCSLPTVDGDLQIQGSSCLTNVLRQPTIPRALPRRAKAASILAANDTHLYCVFGQRQPGKKARKKNTSLNDDTSQQLMHVFFQFNEFVYAGNLDVHRLDGLDDLAKLTTKVFPQLREHAHELQFQCEDVDLPTANSDDAAARFTAASAFFRRIAASLLDLLVESQTWVEEFTREVDTIASTSGASDAPWLGEHLKAWIEGNDGLEHFYELELASVPPEFQSQSEILELLVWSGIVHRVLMVVVYRRGSFYLMLRDADQLGIVPIQDGLELFGHVPVRLGSKGRGYLVRQLPAVAKDSSQTWLANAKLLLWQTAESIDREDIAEAEAKARTPRQAAGSQKACGDWFVPEDADNKCTTKRAADEKGIRPAEHVSDKPHSDVPTATSSAPKPTAKAGRPHHVAPLGSLPKRSAVMPAPWDLRTGKPV</sequence>
<accession>A0AAV2YN15</accession>